<keyword evidence="5 7" id="KW-1133">Transmembrane helix</keyword>
<evidence type="ECO:0000256" key="4">
    <source>
        <dbReference type="ARBA" id="ARBA00022692"/>
    </source>
</evidence>
<evidence type="ECO:0000313" key="9">
    <source>
        <dbReference type="EMBL" id="KGM34878.1"/>
    </source>
</evidence>
<dbReference type="RefSeq" id="WP_034833892.1">
    <property type="nucleotide sequence ID" value="NZ_JANX01000062.1"/>
</dbReference>
<dbReference type="PANTHER" id="PTHR43163">
    <property type="entry name" value="DIPEPTIDE TRANSPORT SYSTEM PERMEASE PROTEIN DPPB-RELATED"/>
    <property type="match status" value="1"/>
</dbReference>
<feature type="domain" description="ABC transmembrane type-1" evidence="8">
    <location>
        <begin position="99"/>
        <end position="299"/>
    </location>
</feature>
<reference evidence="9 10" key="1">
    <citation type="submission" date="2014-01" db="EMBL/GenBank/DDBJ databases">
        <title>Genome sequence determination for a cystic fibrosis isolate, Inquilinus limosus.</title>
        <authorList>
            <person name="Pino M."/>
            <person name="Di Conza J."/>
            <person name="Gutkind G."/>
        </authorList>
    </citation>
    <scope>NUCLEOTIDE SEQUENCE [LARGE SCALE GENOMIC DNA]</scope>
    <source>
        <strain evidence="9 10">MP06</strain>
    </source>
</reference>
<evidence type="ECO:0000256" key="2">
    <source>
        <dbReference type="ARBA" id="ARBA00022448"/>
    </source>
</evidence>
<dbReference type="SUPFAM" id="SSF161098">
    <property type="entry name" value="MetI-like"/>
    <property type="match status" value="1"/>
</dbReference>
<feature type="transmembrane region" description="Helical" evidence="7">
    <location>
        <begin position="230"/>
        <end position="256"/>
    </location>
</feature>
<comment type="similarity">
    <text evidence="7">Belongs to the binding-protein-dependent transport system permease family.</text>
</comment>
<evidence type="ECO:0000256" key="6">
    <source>
        <dbReference type="ARBA" id="ARBA00023136"/>
    </source>
</evidence>
<dbReference type="CDD" id="cd06261">
    <property type="entry name" value="TM_PBP2"/>
    <property type="match status" value="1"/>
</dbReference>
<keyword evidence="4 7" id="KW-0812">Transmembrane</keyword>
<dbReference type="InterPro" id="IPR035906">
    <property type="entry name" value="MetI-like_sf"/>
</dbReference>
<feature type="transmembrane region" description="Helical" evidence="7">
    <location>
        <begin position="276"/>
        <end position="302"/>
    </location>
</feature>
<dbReference type="Gene3D" id="1.10.3720.10">
    <property type="entry name" value="MetI-like"/>
    <property type="match status" value="1"/>
</dbReference>
<feature type="transmembrane region" description="Helical" evidence="7">
    <location>
        <begin position="9"/>
        <end position="30"/>
    </location>
</feature>
<proteinExistence type="inferred from homology"/>
<keyword evidence="6 7" id="KW-0472">Membrane</keyword>
<evidence type="ECO:0000313" key="10">
    <source>
        <dbReference type="Proteomes" id="UP000029995"/>
    </source>
</evidence>
<keyword evidence="2 7" id="KW-0813">Transport</keyword>
<dbReference type="PROSITE" id="PS50928">
    <property type="entry name" value="ABC_TM1"/>
    <property type="match status" value="1"/>
</dbReference>
<evidence type="ECO:0000256" key="7">
    <source>
        <dbReference type="RuleBase" id="RU363032"/>
    </source>
</evidence>
<dbReference type="InterPro" id="IPR000515">
    <property type="entry name" value="MetI-like"/>
</dbReference>
<dbReference type="PANTHER" id="PTHR43163:SF6">
    <property type="entry name" value="DIPEPTIDE TRANSPORT SYSTEM PERMEASE PROTEIN DPPB-RELATED"/>
    <property type="match status" value="1"/>
</dbReference>
<dbReference type="Pfam" id="PF00528">
    <property type="entry name" value="BPD_transp_1"/>
    <property type="match status" value="1"/>
</dbReference>
<organism evidence="9 10">
    <name type="scientific">Inquilinus limosus MP06</name>
    <dbReference type="NCBI Taxonomy" id="1398085"/>
    <lineage>
        <taxon>Bacteria</taxon>
        <taxon>Pseudomonadati</taxon>
        <taxon>Pseudomonadota</taxon>
        <taxon>Alphaproteobacteria</taxon>
        <taxon>Rhodospirillales</taxon>
        <taxon>Rhodospirillaceae</taxon>
        <taxon>Inquilinus</taxon>
    </lineage>
</organism>
<comment type="subcellular location">
    <subcellularLocation>
        <location evidence="1 7">Cell membrane</location>
        <topology evidence="1 7">Multi-pass membrane protein</topology>
    </subcellularLocation>
</comment>
<dbReference type="Proteomes" id="UP000029995">
    <property type="component" value="Unassembled WGS sequence"/>
</dbReference>
<name>A0A0A0DAJ4_9PROT</name>
<keyword evidence="3" id="KW-1003">Cell membrane</keyword>
<feature type="transmembrane region" description="Helical" evidence="7">
    <location>
        <begin position="103"/>
        <end position="126"/>
    </location>
</feature>
<evidence type="ECO:0000259" key="8">
    <source>
        <dbReference type="PROSITE" id="PS50928"/>
    </source>
</evidence>
<sequence>MARYVLKRLLLLVPVVIGILLITFLMKALIPTDAATAMYQGQLSEQDAAQAIAALRAKYHLDLPWYQQFVLYVGDLAQGDLGESIRLRKPVIDEIGFRYVNTILLTGAALAIALVVGLTTGILAAARRNSWLDVTATTIGLFGISMPAFFFGLLLILFCSVWLRLLPVVPHGPLAIVLPAIALGLIEAAPLSRVARSSMIDVLRRDYIQAARARGASEIALILRHALPNALIVVLTVVGLQIGNLLGGAFIVETIFSWHGIGELAVNAIQWRDFTLTQAIILISAVTYLVINLVADLLYAWLDPRVELVS</sequence>
<protein>
    <recommendedName>
        <fullName evidence="8">ABC transmembrane type-1 domain-containing protein</fullName>
    </recommendedName>
</protein>
<gene>
    <name evidence="9" type="ORF">P409_07715</name>
</gene>
<dbReference type="GO" id="GO:0055085">
    <property type="term" value="P:transmembrane transport"/>
    <property type="evidence" value="ECO:0007669"/>
    <property type="project" value="InterPro"/>
</dbReference>
<dbReference type="EMBL" id="JANX01000062">
    <property type="protein sequence ID" value="KGM34878.1"/>
    <property type="molecule type" value="Genomic_DNA"/>
</dbReference>
<evidence type="ECO:0000256" key="5">
    <source>
        <dbReference type="ARBA" id="ARBA00022989"/>
    </source>
</evidence>
<evidence type="ECO:0000256" key="1">
    <source>
        <dbReference type="ARBA" id="ARBA00004651"/>
    </source>
</evidence>
<dbReference type="OrthoDB" id="9805855at2"/>
<evidence type="ECO:0000256" key="3">
    <source>
        <dbReference type="ARBA" id="ARBA00022475"/>
    </source>
</evidence>
<comment type="caution">
    <text evidence="9">The sequence shown here is derived from an EMBL/GenBank/DDBJ whole genome shotgun (WGS) entry which is preliminary data.</text>
</comment>
<feature type="transmembrane region" description="Helical" evidence="7">
    <location>
        <begin position="138"/>
        <end position="163"/>
    </location>
</feature>
<accession>A0A0A0DAJ4</accession>
<dbReference type="AlphaFoldDB" id="A0A0A0DAJ4"/>
<dbReference type="GO" id="GO:0005886">
    <property type="term" value="C:plasma membrane"/>
    <property type="evidence" value="ECO:0007669"/>
    <property type="project" value="UniProtKB-SubCell"/>
</dbReference>
<feature type="transmembrane region" description="Helical" evidence="7">
    <location>
        <begin position="175"/>
        <end position="195"/>
    </location>
</feature>